<dbReference type="Proteomes" id="UP000198870">
    <property type="component" value="Unassembled WGS sequence"/>
</dbReference>
<reference evidence="1 2" key="1">
    <citation type="submission" date="2016-10" db="EMBL/GenBank/DDBJ databases">
        <authorList>
            <person name="de Groot N.N."/>
        </authorList>
    </citation>
    <scope>NUCLEOTIDE SEQUENCE [LARGE SCALE GENOMIC DNA]</scope>
    <source>
        <strain evidence="1 2">AA1</strain>
    </source>
</reference>
<evidence type="ECO:0000313" key="2">
    <source>
        <dbReference type="Proteomes" id="UP000198870"/>
    </source>
</evidence>
<organism evidence="1 2">
    <name type="scientific">Desulfoluna spongiiphila</name>
    <dbReference type="NCBI Taxonomy" id="419481"/>
    <lineage>
        <taxon>Bacteria</taxon>
        <taxon>Pseudomonadati</taxon>
        <taxon>Thermodesulfobacteriota</taxon>
        <taxon>Desulfobacteria</taxon>
        <taxon>Desulfobacterales</taxon>
        <taxon>Desulfolunaceae</taxon>
        <taxon>Desulfoluna</taxon>
    </lineage>
</organism>
<evidence type="ECO:0000313" key="1">
    <source>
        <dbReference type="EMBL" id="SCY37207.1"/>
    </source>
</evidence>
<name>A0A1G5FDF0_9BACT</name>
<proteinExistence type="predicted"/>
<gene>
    <name evidence="1" type="ORF">SAMN05216233_1082</name>
</gene>
<accession>A0A1G5FDF0</accession>
<dbReference type="RefSeq" id="WP_092210870.1">
    <property type="nucleotide sequence ID" value="NZ_FMUX01000008.1"/>
</dbReference>
<dbReference type="EMBL" id="FMUX01000008">
    <property type="protein sequence ID" value="SCY37207.1"/>
    <property type="molecule type" value="Genomic_DNA"/>
</dbReference>
<keyword evidence="2" id="KW-1185">Reference proteome</keyword>
<dbReference type="AlphaFoldDB" id="A0A1G5FDF0"/>
<protein>
    <submittedName>
        <fullName evidence="1">Uncharacterized protein</fullName>
    </submittedName>
</protein>
<sequence>MDAKRFDEDIKKTFEQFGETGVSVQLLSAKDSHVSQPPYDWVQVMMKVIPVVPDPEPWAETWRYGGVLQHDKIPLPIGMRPIDVSRMISAIDAAKKLPPGFNLQGASCDLYWALHPDVKEPYYHFTSGDLTILIGAYSGDVMEPQF</sequence>